<dbReference type="Proteomes" id="UP000325933">
    <property type="component" value="Unassembled WGS sequence"/>
</dbReference>
<dbReference type="RefSeq" id="WP_150426799.1">
    <property type="nucleotide sequence ID" value="NZ_VYQA01000019.1"/>
</dbReference>
<proteinExistence type="predicted"/>
<organism evidence="2 3">
    <name type="scientific">Sphingobium limneticum</name>
    <dbReference type="NCBI Taxonomy" id="1007511"/>
    <lineage>
        <taxon>Bacteria</taxon>
        <taxon>Pseudomonadati</taxon>
        <taxon>Pseudomonadota</taxon>
        <taxon>Alphaproteobacteria</taxon>
        <taxon>Sphingomonadales</taxon>
        <taxon>Sphingomonadaceae</taxon>
        <taxon>Sphingobium</taxon>
    </lineage>
</organism>
<accession>A0A5J5HS72</accession>
<evidence type="ECO:0000313" key="1">
    <source>
        <dbReference type="EMBL" id="KAA9012975.1"/>
    </source>
</evidence>
<dbReference type="Proteomes" id="UP000326364">
    <property type="component" value="Unassembled WGS sequence"/>
</dbReference>
<evidence type="ECO:0000313" key="4">
    <source>
        <dbReference type="Proteomes" id="UP000326364"/>
    </source>
</evidence>
<gene>
    <name evidence="2" type="ORF">F4U95_20300</name>
    <name evidence="1" type="ORF">F4U96_20175</name>
</gene>
<dbReference type="EMBL" id="VYQB01000019">
    <property type="protein sequence ID" value="KAA9012975.1"/>
    <property type="molecule type" value="Genomic_DNA"/>
</dbReference>
<reference evidence="3 4" key="1">
    <citation type="submission" date="2019-09" db="EMBL/GenBank/DDBJ databases">
        <authorList>
            <person name="Feng G."/>
        </authorList>
    </citation>
    <scope>NUCLEOTIDE SEQUENCE [LARGE SCALE GENOMIC DNA]</scope>
    <source>
        <strain evidence="2 3">KACC 19283</strain>
        <strain evidence="1 4">KACC 19284</strain>
    </source>
</reference>
<dbReference type="AlphaFoldDB" id="A0A5J5HS72"/>
<keyword evidence="4" id="KW-1185">Reference proteome</keyword>
<protein>
    <submittedName>
        <fullName evidence="2">Uncharacterized protein</fullName>
    </submittedName>
</protein>
<evidence type="ECO:0000313" key="2">
    <source>
        <dbReference type="EMBL" id="KAA9025221.1"/>
    </source>
</evidence>
<dbReference type="EMBL" id="VYQA01000019">
    <property type="protein sequence ID" value="KAA9025221.1"/>
    <property type="molecule type" value="Genomic_DNA"/>
</dbReference>
<comment type="caution">
    <text evidence="2">The sequence shown here is derived from an EMBL/GenBank/DDBJ whole genome shotgun (WGS) entry which is preliminary data.</text>
</comment>
<evidence type="ECO:0000313" key="3">
    <source>
        <dbReference type="Proteomes" id="UP000325933"/>
    </source>
</evidence>
<name>A0A5J5HS72_9SPHN</name>
<sequence>MVSDDVKRQLCALARSSRTRTAVFNPSRPTHWAPYEVRCPDSGDTFTADSAWHFVADMIEGGAEMETISLAKPAGKTGYVMIVEGFGGEKIYIKLQLGSGQVIGRSFHISVNEDQL</sequence>